<proteinExistence type="predicted"/>
<feature type="region of interest" description="Disordered" evidence="5">
    <location>
        <begin position="754"/>
        <end position="778"/>
    </location>
</feature>
<evidence type="ECO:0000256" key="5">
    <source>
        <dbReference type="SAM" id="MobiDB-lite"/>
    </source>
</evidence>
<feature type="domain" description="SLC12A transporter C-terminal" evidence="8">
    <location>
        <begin position="575"/>
        <end position="976"/>
    </location>
</feature>
<dbReference type="GO" id="GO:0055064">
    <property type="term" value="P:chloride ion homeostasis"/>
    <property type="evidence" value="ECO:0007669"/>
    <property type="project" value="TreeGrafter"/>
</dbReference>
<feature type="transmembrane region" description="Helical" evidence="6">
    <location>
        <begin position="69"/>
        <end position="92"/>
    </location>
</feature>
<protein>
    <submittedName>
        <fullName evidence="10">Bumetanide-sensitive sodium-(Potassium)-chloride cotransporter-like</fullName>
    </submittedName>
</protein>
<dbReference type="Gene3D" id="1.20.1740.10">
    <property type="entry name" value="Amino acid/polyamine transporter I"/>
    <property type="match status" value="1"/>
</dbReference>
<keyword evidence="3 6" id="KW-1133">Transmembrane helix</keyword>
<evidence type="ECO:0000256" key="4">
    <source>
        <dbReference type="ARBA" id="ARBA00023136"/>
    </source>
</evidence>
<feature type="transmembrane region" description="Helical" evidence="6">
    <location>
        <begin position="217"/>
        <end position="238"/>
    </location>
</feature>
<evidence type="ECO:0000256" key="6">
    <source>
        <dbReference type="SAM" id="Phobius"/>
    </source>
</evidence>
<evidence type="ECO:0000259" key="8">
    <source>
        <dbReference type="Pfam" id="PF03522"/>
    </source>
</evidence>
<dbReference type="KEGG" id="bman:114253125"/>
<keyword evidence="2 6" id="KW-0812">Transmembrane</keyword>
<dbReference type="GO" id="GO:0006884">
    <property type="term" value="P:cell volume homeostasis"/>
    <property type="evidence" value="ECO:0007669"/>
    <property type="project" value="TreeGrafter"/>
</dbReference>
<dbReference type="Proteomes" id="UP000504629">
    <property type="component" value="Unplaced"/>
</dbReference>
<reference evidence="10" key="1">
    <citation type="submission" date="2025-08" db="UniProtKB">
        <authorList>
            <consortium name="RefSeq"/>
        </authorList>
    </citation>
    <scope>IDENTIFICATION</scope>
    <source>
        <tissue evidence="10">Silk gland</tissue>
    </source>
</reference>
<keyword evidence="9" id="KW-1185">Reference proteome</keyword>
<evidence type="ECO:0000259" key="7">
    <source>
        <dbReference type="Pfam" id="PF00324"/>
    </source>
</evidence>
<feature type="transmembrane region" description="Helical" evidence="6">
    <location>
        <begin position="488"/>
        <end position="521"/>
    </location>
</feature>
<dbReference type="GO" id="GO:1990573">
    <property type="term" value="P:potassium ion import across plasma membrane"/>
    <property type="evidence" value="ECO:0007669"/>
    <property type="project" value="TreeGrafter"/>
</dbReference>
<feature type="region of interest" description="Disordered" evidence="5">
    <location>
        <begin position="33"/>
        <end position="52"/>
    </location>
</feature>
<evidence type="ECO:0000256" key="3">
    <source>
        <dbReference type="ARBA" id="ARBA00022989"/>
    </source>
</evidence>
<feature type="transmembrane region" description="Helical" evidence="6">
    <location>
        <begin position="429"/>
        <end position="449"/>
    </location>
</feature>
<dbReference type="NCBIfam" id="TIGR00930">
    <property type="entry name" value="2a30"/>
    <property type="match status" value="1"/>
</dbReference>
<accession>A0A6J2KQ51</accession>
<evidence type="ECO:0000256" key="2">
    <source>
        <dbReference type="ARBA" id="ARBA00022692"/>
    </source>
</evidence>
<dbReference type="GO" id="GO:0008511">
    <property type="term" value="F:sodium:potassium:chloride symporter activity"/>
    <property type="evidence" value="ECO:0007669"/>
    <property type="project" value="TreeGrafter"/>
</dbReference>
<feature type="transmembrane region" description="Helical" evidence="6">
    <location>
        <begin position="376"/>
        <end position="394"/>
    </location>
</feature>
<dbReference type="RefSeq" id="XP_028043688.1">
    <property type="nucleotide sequence ID" value="XM_028187887.1"/>
</dbReference>
<evidence type="ECO:0000313" key="10">
    <source>
        <dbReference type="RefSeq" id="XP_028043688.1"/>
    </source>
</evidence>
<feature type="transmembrane region" description="Helical" evidence="6">
    <location>
        <begin position="191"/>
        <end position="211"/>
    </location>
</feature>
<dbReference type="OrthoDB" id="2020542at2759"/>
<comment type="subcellular location">
    <subcellularLocation>
        <location evidence="1">Membrane</location>
        <topology evidence="1">Multi-pass membrane protein</topology>
    </subcellularLocation>
</comment>
<dbReference type="PANTHER" id="PTHR11827">
    <property type="entry name" value="SOLUTE CARRIER FAMILY 12, CATION COTRANSPORTERS"/>
    <property type="match status" value="1"/>
</dbReference>
<dbReference type="InterPro" id="IPR004841">
    <property type="entry name" value="AA-permease/SLC12A_dom"/>
</dbReference>
<evidence type="ECO:0000313" key="9">
    <source>
        <dbReference type="Proteomes" id="UP000504629"/>
    </source>
</evidence>
<evidence type="ECO:0000256" key="1">
    <source>
        <dbReference type="ARBA" id="ARBA00004141"/>
    </source>
</evidence>
<feature type="transmembrane region" description="Helical" evidence="6">
    <location>
        <begin position="455"/>
        <end position="476"/>
    </location>
</feature>
<dbReference type="GO" id="GO:0055078">
    <property type="term" value="P:sodium ion homeostasis"/>
    <property type="evidence" value="ECO:0007669"/>
    <property type="project" value="TreeGrafter"/>
</dbReference>
<gene>
    <name evidence="10" type="primary">LOC114253125</name>
</gene>
<keyword evidence="4 6" id="KW-0472">Membrane</keyword>
<dbReference type="GO" id="GO:0016020">
    <property type="term" value="C:membrane"/>
    <property type="evidence" value="ECO:0007669"/>
    <property type="project" value="UniProtKB-SubCell"/>
</dbReference>
<feature type="transmembrane region" description="Helical" evidence="6">
    <location>
        <begin position="99"/>
        <end position="123"/>
    </location>
</feature>
<dbReference type="PANTHER" id="PTHR11827:SF48">
    <property type="entry name" value="GH09711P"/>
    <property type="match status" value="1"/>
</dbReference>
<organism evidence="9 10">
    <name type="scientific">Bombyx mandarina</name>
    <name type="common">Wild silk moth</name>
    <name type="synonym">Wild silkworm</name>
    <dbReference type="NCBI Taxonomy" id="7092"/>
    <lineage>
        <taxon>Eukaryota</taxon>
        <taxon>Metazoa</taxon>
        <taxon>Ecdysozoa</taxon>
        <taxon>Arthropoda</taxon>
        <taxon>Hexapoda</taxon>
        <taxon>Insecta</taxon>
        <taxon>Pterygota</taxon>
        <taxon>Neoptera</taxon>
        <taxon>Endopterygota</taxon>
        <taxon>Lepidoptera</taxon>
        <taxon>Glossata</taxon>
        <taxon>Ditrysia</taxon>
        <taxon>Bombycoidea</taxon>
        <taxon>Bombycidae</taxon>
        <taxon>Bombycinae</taxon>
        <taxon>Bombyx</taxon>
    </lineage>
</organism>
<dbReference type="GO" id="GO:0055075">
    <property type="term" value="P:potassium ion homeostasis"/>
    <property type="evidence" value="ECO:0007669"/>
    <property type="project" value="TreeGrafter"/>
</dbReference>
<feature type="domain" description="Amino acid permease/ SLC12A" evidence="7">
    <location>
        <begin position="72"/>
        <end position="565"/>
    </location>
</feature>
<sequence>MDVRLLGDCGKMVPKSMLRRRRSESVEIGNTNCEVNSEENESRSTREYSNGHLHPTPELTTYGGIKLGWIQGVLIPCLLNIWGVMLFLRIAWVVAQAGIGLSVIIVFLSAIVCVITTLSLSAICTNGQLQGGGVYYLVSRSLGAEFGASVGILFAFANAVAASMNTIGFCDSLNHLLKTHGLKIVDNDVNDIRIVGAVALLVMCVICAIGMDWETKAQNFLIVVIVVAIINYIVGALIGPRSDVERAKGFVGINLHTIRENWLPNFRYSEGREHDFFSVFAVYFPAVTGVQAGANICGDLKNPAVAIPKGTLLALAISVTSYFTMVILSGMGALRDASGNVANLTTAALESCKPHCGYGLHNNYAIMQLMSAWGPFIYAGCWAATLSTALTNLLSVPRLIQALGVDRIYPGLIFFSKPYGRHGEPYRGYVLTFFVSLLFLLIANLNAIAPLITNFYLASYALINFCTFHAAFVHQINWRPTFRYYNKWLSLAGFLMCASIMMIISWAMALTTMFVFMTLYLLVLYRKPDVSWGSSTEGQRYQDTVSFIAELSHRVTHSRSYNPQLLVLAGTPLQRPALIDVAHMLTKIGSFMIVADITDSELTKGERASRQHIGEQFVKYRKLRAFYVLLQGFDLKRGANALMQASGLGKLSPNILLIGFKKDWTNAEHKQISDYYGVIQDAFDLKLAVTILRVPGTSQTVQRWRWTPRVVSEPNNFELVMHTQVLALMNSDSDLEDDDQAMDDDSDKLIDSENQLSNETSSSEQNPESIGGEALRSANFSRTSRRKLSNGALSFRALSFNCKQYVDAWWLYEDGGLNILLPYIIARRGYKHKLPLRIFAITKEQHKRDFEKKCMESLLKKFRIEYTELTLVRGIGDAPPESSWKMFNNIINDFKSEEKTDILTSEAELKSQYSKTSRHLRLRNLLLQHSTKAAIVIITLPLPRKVSASLYMAWLEVLSRDLPPVLFVRGNDSCVLDA</sequence>
<dbReference type="FunFam" id="1.20.1740.10:FF:000022">
    <property type="entry name" value="Bumetanide-sensitive na-k-cl cotransport protein"/>
    <property type="match status" value="1"/>
</dbReference>
<dbReference type="GeneID" id="114253125"/>
<feature type="transmembrane region" description="Helical" evidence="6">
    <location>
        <begin position="146"/>
        <end position="170"/>
    </location>
</feature>
<feature type="transmembrane region" description="Helical" evidence="6">
    <location>
        <begin position="311"/>
        <end position="334"/>
    </location>
</feature>
<dbReference type="InterPro" id="IPR018491">
    <property type="entry name" value="SLC12_C"/>
</dbReference>
<name>A0A6J2KQ51_BOMMA</name>
<feature type="compositionally biased region" description="Polar residues" evidence="5">
    <location>
        <begin position="754"/>
        <end position="768"/>
    </location>
</feature>
<dbReference type="InterPro" id="IPR004842">
    <property type="entry name" value="SLC12A_fam"/>
</dbReference>
<dbReference type="AlphaFoldDB" id="A0A6J2KQ51"/>
<dbReference type="Pfam" id="PF00324">
    <property type="entry name" value="AA_permease"/>
    <property type="match status" value="1"/>
</dbReference>
<dbReference type="Pfam" id="PF03522">
    <property type="entry name" value="SLC12"/>
    <property type="match status" value="1"/>
</dbReference>